<name>B4EIQ5_BURCJ</name>
<protein>
    <recommendedName>
        <fullName evidence="4">LRAT domain-containing protein</fullName>
    </recommendedName>
</protein>
<dbReference type="GO" id="GO:0070292">
    <property type="term" value="P:N-acylphosphatidylethanolamine metabolic process"/>
    <property type="evidence" value="ECO:0007669"/>
    <property type="project" value="TreeGrafter"/>
</dbReference>
<dbReference type="BioCyc" id="BCEN216591:G1G1V-4271-MONOMER"/>
<dbReference type="Pfam" id="PF04970">
    <property type="entry name" value="LRAT"/>
    <property type="match status" value="1"/>
</dbReference>
<dbReference type="Proteomes" id="UP000001035">
    <property type="component" value="Chromosome 2"/>
</dbReference>
<dbReference type="InterPro" id="IPR051496">
    <property type="entry name" value="H-rev107_PLA/AT"/>
</dbReference>
<evidence type="ECO:0000256" key="2">
    <source>
        <dbReference type="ARBA" id="ARBA00022801"/>
    </source>
</evidence>
<dbReference type="GO" id="GO:0005737">
    <property type="term" value="C:cytoplasm"/>
    <property type="evidence" value="ECO:0007669"/>
    <property type="project" value="TreeGrafter"/>
</dbReference>
<dbReference type="Gene3D" id="3.90.1720.10">
    <property type="entry name" value="endopeptidase domain like (from Nostoc punctiforme)"/>
    <property type="match status" value="1"/>
</dbReference>
<dbReference type="InterPro" id="IPR007053">
    <property type="entry name" value="LRAT_dom"/>
</dbReference>
<keyword evidence="3" id="KW-0443">Lipid metabolism</keyword>
<dbReference type="KEGG" id="bcj:BCAM0314"/>
<dbReference type="GO" id="GO:0016410">
    <property type="term" value="F:N-acyltransferase activity"/>
    <property type="evidence" value="ECO:0007669"/>
    <property type="project" value="TreeGrafter"/>
</dbReference>
<dbReference type="HOGENOM" id="CLU_113472_0_1_4"/>
<reference evidence="5 6" key="1">
    <citation type="journal article" date="2009" name="J. Bacteriol.">
        <title>The genome of Burkholderia cenocepacia J2315, an epidemic pathogen of cystic fibrosis patients.</title>
        <authorList>
            <person name="Holden M.T."/>
            <person name="Seth-Smith H.M."/>
            <person name="Crossman L.C."/>
            <person name="Sebaihia M."/>
            <person name="Bentley S.D."/>
            <person name="Cerdeno-Tarraga A.M."/>
            <person name="Thomson N.R."/>
            <person name="Bason N."/>
            <person name="Quail M.A."/>
            <person name="Sharp S."/>
            <person name="Cherevach I."/>
            <person name="Churcher C."/>
            <person name="Goodhead I."/>
            <person name="Hauser H."/>
            <person name="Holroyd N."/>
            <person name="Mungall K."/>
            <person name="Scott P."/>
            <person name="Walker D."/>
            <person name="White B."/>
            <person name="Rose H."/>
            <person name="Iversen P."/>
            <person name="Mil-Homens D."/>
            <person name="Rocha E.P."/>
            <person name="Fialho A.M."/>
            <person name="Baldwin A."/>
            <person name="Dowson C."/>
            <person name="Barrell B.G."/>
            <person name="Govan J.R."/>
            <person name="Vandamme P."/>
            <person name="Hart C.A."/>
            <person name="Mahenthiralingam E."/>
            <person name="Parkhill J."/>
        </authorList>
    </citation>
    <scope>NUCLEOTIDE SEQUENCE [LARGE SCALE GENOMIC DNA]</scope>
    <source>
        <strain evidence="6">ATCC BAA-245 / DSM 16553 / LMG 16656 / NCTC 13227 / J2315 / CF5610</strain>
    </source>
</reference>
<feature type="domain" description="LRAT" evidence="4">
    <location>
        <begin position="23"/>
        <end position="123"/>
    </location>
</feature>
<dbReference type="RefSeq" id="WP_006488275.1">
    <property type="nucleotide sequence ID" value="NC_011001.1"/>
</dbReference>
<evidence type="ECO:0000259" key="4">
    <source>
        <dbReference type="PROSITE" id="PS51934"/>
    </source>
</evidence>
<evidence type="ECO:0000256" key="3">
    <source>
        <dbReference type="ARBA" id="ARBA00023098"/>
    </source>
</evidence>
<keyword evidence="2" id="KW-0378">Hydrolase</keyword>
<dbReference type="PROSITE" id="PS51934">
    <property type="entry name" value="LRAT"/>
    <property type="match status" value="1"/>
</dbReference>
<evidence type="ECO:0000313" key="6">
    <source>
        <dbReference type="Proteomes" id="UP000001035"/>
    </source>
</evidence>
<dbReference type="AlphaFoldDB" id="B4EIQ5"/>
<sequence length="165" mass="17854">MSHPTAVHADDAIPDGEPPVGAHLVTRRHGYLHHGIYVGDGNVIHYAGWSRHLSGGAVEVVTLDGFRAGFELAVIRHARAPYDGTEAARRAASRLGECRYRLLTNNCEHFCLWCLFGVGRSDQVTSCLRNPVHGVAVVVMLVACVLVARWHPAAAGRECPLGYPA</sequence>
<evidence type="ECO:0000256" key="1">
    <source>
        <dbReference type="ARBA" id="ARBA00022679"/>
    </source>
</evidence>
<accession>B4EIQ5</accession>
<proteinExistence type="predicted"/>
<dbReference type="eggNOG" id="COG1842">
    <property type="taxonomic scope" value="Bacteria"/>
</dbReference>
<keyword evidence="1" id="KW-0808">Transferase</keyword>
<dbReference type="PANTHER" id="PTHR13943">
    <property type="entry name" value="HRAS-LIKE SUPPRESSOR - RELATED"/>
    <property type="match status" value="1"/>
</dbReference>
<dbReference type="GO" id="GO:0004623">
    <property type="term" value="F:phospholipase A2 activity"/>
    <property type="evidence" value="ECO:0007669"/>
    <property type="project" value="TreeGrafter"/>
</dbReference>
<gene>
    <name evidence="5" type="ORF">BCAM0314</name>
</gene>
<dbReference type="GO" id="GO:0008970">
    <property type="term" value="F:phospholipase A1 activity"/>
    <property type="evidence" value="ECO:0007669"/>
    <property type="project" value="TreeGrafter"/>
</dbReference>
<organism evidence="5 6">
    <name type="scientific">Burkholderia cenocepacia (strain ATCC BAA-245 / DSM 16553 / LMG 16656 / NCTC 13227 / J2315 / CF5610)</name>
    <name type="common">Burkholderia cepacia (strain J2315)</name>
    <dbReference type="NCBI Taxonomy" id="216591"/>
    <lineage>
        <taxon>Bacteria</taxon>
        <taxon>Pseudomonadati</taxon>
        <taxon>Pseudomonadota</taxon>
        <taxon>Betaproteobacteria</taxon>
        <taxon>Burkholderiales</taxon>
        <taxon>Burkholderiaceae</taxon>
        <taxon>Burkholderia</taxon>
        <taxon>Burkholderia cepacia complex</taxon>
    </lineage>
</organism>
<dbReference type="EMBL" id="AM747721">
    <property type="protein sequence ID" value="CAR54173.1"/>
    <property type="molecule type" value="Genomic_DNA"/>
</dbReference>
<dbReference type="PANTHER" id="PTHR13943:SF77">
    <property type="entry name" value="LRAT DOMAIN-CONTAINING PROTEIN"/>
    <property type="match status" value="1"/>
</dbReference>
<keyword evidence="6" id="KW-1185">Reference proteome</keyword>
<evidence type="ECO:0000313" key="5">
    <source>
        <dbReference type="EMBL" id="CAR54173.1"/>
    </source>
</evidence>